<feature type="domain" description="NADH-Ubiquinone oxidoreductase (complex I) chain 5 N-terminal" evidence="19">
    <location>
        <begin position="37"/>
        <end position="85"/>
    </location>
</feature>
<dbReference type="PRINTS" id="PR01434">
    <property type="entry name" value="NADHDHGNASE5"/>
</dbReference>
<comment type="subcellular location">
    <subcellularLocation>
        <location evidence="2">Mitochondrion inner membrane</location>
        <topology evidence="2">Multi-pass membrane protein</topology>
    </subcellularLocation>
</comment>
<keyword evidence="10" id="KW-0249">Electron transport</keyword>
<evidence type="ECO:0000256" key="11">
    <source>
        <dbReference type="ARBA" id="ARBA00022989"/>
    </source>
</evidence>
<dbReference type="InterPro" id="IPR010934">
    <property type="entry name" value="NADH_DH_su5_C"/>
</dbReference>
<feature type="domain" description="NADH:quinone oxidoreductase/Mrp antiporter transmembrane" evidence="18">
    <location>
        <begin position="102"/>
        <end position="385"/>
    </location>
</feature>
<dbReference type="GO" id="GO:0015990">
    <property type="term" value="P:electron transport coupled proton transport"/>
    <property type="evidence" value="ECO:0007669"/>
    <property type="project" value="TreeGrafter"/>
</dbReference>
<evidence type="ECO:0000313" key="21">
    <source>
        <dbReference type="EMBL" id="AMR74980.1"/>
    </source>
</evidence>
<dbReference type="InterPro" id="IPR001750">
    <property type="entry name" value="ND/Mrp_TM"/>
</dbReference>
<evidence type="ECO:0000256" key="8">
    <source>
        <dbReference type="ARBA" id="ARBA00022792"/>
    </source>
</evidence>
<reference evidence="21" key="1">
    <citation type="journal article" date="2016" name="PLoS ONE">
        <title>Complete Mitochondrial Genome of Three Bactrocera Fruit Flies of Subgenus Bactrocera (Diptera: Tephritidae) and Their Phylogenetic Implications.</title>
        <authorList>
            <person name="Yong H.S."/>
            <person name="Song S.L."/>
            <person name="Lim P.E."/>
            <person name="Eamsobhana P."/>
            <person name="Suana I.W."/>
        </authorList>
    </citation>
    <scope>NUCLEOTIDE SEQUENCE</scope>
    <source>
        <strain evidence="21">BC3</strain>
    </source>
</reference>
<evidence type="ECO:0000259" key="20">
    <source>
        <dbReference type="Pfam" id="PF06455"/>
    </source>
</evidence>
<evidence type="ECO:0000256" key="4">
    <source>
        <dbReference type="ARBA" id="ARBA00021096"/>
    </source>
</evidence>
<evidence type="ECO:0000256" key="10">
    <source>
        <dbReference type="ARBA" id="ARBA00022982"/>
    </source>
</evidence>
<feature type="transmembrane region" description="Helical" evidence="17">
    <location>
        <begin position="416"/>
        <end position="440"/>
    </location>
</feature>
<keyword evidence="7 17" id="KW-0812">Transmembrane</keyword>
<protein>
    <recommendedName>
        <fullName evidence="4 17">NADH-ubiquinone oxidoreductase chain 5</fullName>
        <ecNumber evidence="3 17">7.1.1.2</ecNumber>
    </recommendedName>
</protein>
<keyword evidence="5 17" id="KW-0813">Transport</keyword>
<dbReference type="GO" id="GO:0008137">
    <property type="term" value="F:NADH dehydrogenase (ubiquinone) activity"/>
    <property type="evidence" value="ECO:0007669"/>
    <property type="project" value="UniProtKB-EC"/>
</dbReference>
<evidence type="ECO:0000256" key="3">
    <source>
        <dbReference type="ARBA" id="ARBA00012944"/>
    </source>
</evidence>
<dbReference type="InterPro" id="IPR001516">
    <property type="entry name" value="Proton_antipo_N"/>
</dbReference>
<sequence>MCSISFLVLISISISFFSSSLVFLLNDYSIFLEWEVVSLNSISIVMTFLFDWMSLLFMSFVLLIASLVIYYSKEYMSGDVNINRFIMLVLMFVLSMMLLIISPNLISILLGWDGLGLVSYCLVIYFQNVKSYNAGMLTALSNRIGDVAFLLAIAWMLNYGSWNYIFYLESMKNSLEMEIIGGLIMLAAMTKSAQIPFSSWLPAAMAAPTPVSALVHSSTLVTAGVYLLIRFNILLSGSWLGDLLLLLSGLTMFMAGLGANFEFDLKKIIALSTLSQLGLMMSILSMGFYKLAFFHLLTHALFKALLFMCAGAIIHNMNNSQDIRLMGGLGVYMPLTSGCFNVANLALCGMPFLAGFYSKDMILEIVSLSHINMFSFFLYFFSTGLTVCYSFRLVYYSMTGELNCGSLNMLSDEGWVMLRGMSGLLVMSIIGGSMLSWLIFPTPYVICLPSYLKLLTLFVCIVGGALGYLVSSVSLFYVNKSLNNYLSSYFLGSMWFMPYISTYGIINYPLILGGSVCKSFDQGWSEFLGGQNLYNELVKYSQYMFIMHNNNLKIYLLLFVLWIIFLFSFFLMF</sequence>
<evidence type="ECO:0000256" key="14">
    <source>
        <dbReference type="ARBA" id="ARBA00023128"/>
    </source>
</evidence>
<feature type="transmembrane region" description="Helical" evidence="17">
    <location>
        <begin position="82"/>
        <end position="101"/>
    </location>
</feature>
<reference evidence="21" key="2">
    <citation type="submission" date="2016-04" db="EMBL/GenBank/DDBJ databases">
        <title>Differentiating Sibling Species of Bactrocera caudata (Insecta: Tephritidae) by Complete Mitochondrial Genome.</title>
        <authorList>
            <person name="Yong H.S."/>
            <person name="Song S.L."/>
            <person name="Lim P.E."/>
            <person name="Eamsobhana P."/>
            <person name="Suana I.W."/>
        </authorList>
    </citation>
    <scope>NUCLEOTIDE SEQUENCE</scope>
    <source>
        <strain evidence="21">BC3</strain>
    </source>
</reference>
<keyword evidence="15 17" id="KW-0472">Membrane</keyword>
<feature type="transmembrane region" description="Helical" evidence="17">
    <location>
        <begin position="376"/>
        <end position="395"/>
    </location>
</feature>
<feature type="domain" description="NADH dehydrogenase subunit 5 C-terminal" evidence="20">
    <location>
        <begin position="389"/>
        <end position="569"/>
    </location>
</feature>
<dbReference type="PANTHER" id="PTHR42829">
    <property type="entry name" value="NADH-UBIQUINONE OXIDOREDUCTASE CHAIN 5"/>
    <property type="match status" value="1"/>
</dbReference>
<dbReference type="GO" id="GO:0005743">
    <property type="term" value="C:mitochondrial inner membrane"/>
    <property type="evidence" value="ECO:0007669"/>
    <property type="project" value="UniProtKB-SubCell"/>
</dbReference>
<keyword evidence="12 17" id="KW-0520">NAD</keyword>
<dbReference type="PANTHER" id="PTHR42829:SF2">
    <property type="entry name" value="NADH-UBIQUINONE OXIDOREDUCTASE CHAIN 5"/>
    <property type="match status" value="1"/>
</dbReference>
<proteinExistence type="inferred from homology"/>
<geneLocation type="mitochondrion" evidence="21"/>
<evidence type="ECO:0000259" key="18">
    <source>
        <dbReference type="Pfam" id="PF00361"/>
    </source>
</evidence>
<comment type="similarity">
    <text evidence="17">Belongs to the complex I subunit 5 family.</text>
</comment>
<dbReference type="AlphaFoldDB" id="A0A142JA97"/>
<keyword evidence="9" id="KW-1278">Translocase</keyword>
<evidence type="ECO:0000256" key="13">
    <source>
        <dbReference type="ARBA" id="ARBA00023075"/>
    </source>
</evidence>
<feature type="transmembrane region" description="Helical" evidence="17">
    <location>
        <begin position="239"/>
        <end position="261"/>
    </location>
</feature>
<evidence type="ECO:0000256" key="16">
    <source>
        <dbReference type="ARBA" id="ARBA00049551"/>
    </source>
</evidence>
<keyword evidence="14 17" id="KW-0496">Mitochondrion</keyword>
<keyword evidence="8" id="KW-0999">Mitochondrion inner membrane</keyword>
<evidence type="ECO:0000259" key="19">
    <source>
        <dbReference type="Pfam" id="PF00662"/>
    </source>
</evidence>
<feature type="transmembrane region" description="Helical" evidence="17">
    <location>
        <begin position="554"/>
        <end position="572"/>
    </location>
</feature>
<dbReference type="GO" id="GO:0003954">
    <property type="term" value="F:NADH dehydrogenase activity"/>
    <property type="evidence" value="ECO:0007669"/>
    <property type="project" value="TreeGrafter"/>
</dbReference>
<name>A0A142JA97_ZEUCA</name>
<feature type="transmembrane region" description="Helical" evidence="17">
    <location>
        <begin position="452"/>
        <end position="478"/>
    </location>
</feature>
<feature type="transmembrane region" description="Helical" evidence="17">
    <location>
        <begin position="147"/>
        <end position="167"/>
    </location>
</feature>
<evidence type="ECO:0000256" key="1">
    <source>
        <dbReference type="ARBA" id="ARBA00003257"/>
    </source>
</evidence>
<feature type="transmembrane region" description="Helical" evidence="17">
    <location>
        <begin position="107"/>
        <end position="126"/>
    </location>
</feature>
<dbReference type="Pfam" id="PF06455">
    <property type="entry name" value="NADH5_C"/>
    <property type="match status" value="1"/>
</dbReference>
<dbReference type="InterPro" id="IPR003945">
    <property type="entry name" value="NU5C-like"/>
</dbReference>
<evidence type="ECO:0000256" key="7">
    <source>
        <dbReference type="ARBA" id="ARBA00022692"/>
    </source>
</evidence>
<comment type="catalytic activity">
    <reaction evidence="16 17">
        <text>a ubiquinone + NADH + 5 H(+)(in) = a ubiquinol + NAD(+) + 4 H(+)(out)</text>
        <dbReference type="Rhea" id="RHEA:29091"/>
        <dbReference type="Rhea" id="RHEA-COMP:9565"/>
        <dbReference type="Rhea" id="RHEA-COMP:9566"/>
        <dbReference type="ChEBI" id="CHEBI:15378"/>
        <dbReference type="ChEBI" id="CHEBI:16389"/>
        <dbReference type="ChEBI" id="CHEBI:17976"/>
        <dbReference type="ChEBI" id="CHEBI:57540"/>
        <dbReference type="ChEBI" id="CHEBI:57945"/>
        <dbReference type="EC" id="7.1.1.2"/>
    </reaction>
</comment>
<feature type="transmembrane region" description="Helical" evidence="17">
    <location>
        <begin position="335"/>
        <end position="356"/>
    </location>
</feature>
<feature type="transmembrane region" description="Helical" evidence="17">
    <location>
        <begin position="179"/>
        <end position="201"/>
    </location>
</feature>
<evidence type="ECO:0000256" key="15">
    <source>
        <dbReference type="ARBA" id="ARBA00023136"/>
    </source>
</evidence>
<feature type="transmembrane region" description="Helical" evidence="17">
    <location>
        <begin position="45"/>
        <end position="70"/>
    </location>
</feature>
<feature type="transmembrane region" description="Helical" evidence="17">
    <location>
        <begin position="485"/>
        <end position="506"/>
    </location>
</feature>
<organism evidence="21">
    <name type="scientific">Zeugodacus caudatus</name>
    <name type="common">Fruit fly</name>
    <name type="synonym">Bactrocera caudata</name>
    <dbReference type="NCBI Taxonomy" id="164682"/>
    <lineage>
        <taxon>Eukaryota</taxon>
        <taxon>Metazoa</taxon>
        <taxon>Ecdysozoa</taxon>
        <taxon>Arthropoda</taxon>
        <taxon>Hexapoda</taxon>
        <taxon>Insecta</taxon>
        <taxon>Pterygota</taxon>
        <taxon>Neoptera</taxon>
        <taxon>Endopterygota</taxon>
        <taxon>Diptera</taxon>
        <taxon>Brachycera</taxon>
        <taxon>Muscomorpha</taxon>
        <taxon>Tephritoidea</taxon>
        <taxon>Tephritidae</taxon>
        <taxon>Zeugodacus</taxon>
        <taxon>Zeugodacus</taxon>
    </lineage>
</organism>
<keyword evidence="13 17" id="KW-0830">Ubiquinone</keyword>
<feature type="transmembrane region" description="Helical" evidence="17">
    <location>
        <begin position="268"/>
        <end position="286"/>
    </location>
</feature>
<accession>A0A142JA97</accession>
<dbReference type="GO" id="GO:0042773">
    <property type="term" value="P:ATP synthesis coupled electron transport"/>
    <property type="evidence" value="ECO:0007669"/>
    <property type="project" value="InterPro"/>
</dbReference>
<evidence type="ECO:0000256" key="6">
    <source>
        <dbReference type="ARBA" id="ARBA00022660"/>
    </source>
</evidence>
<feature type="transmembrane region" description="Helical" evidence="17">
    <location>
        <begin position="7"/>
        <end position="25"/>
    </location>
</feature>
<gene>
    <name evidence="21" type="primary">ND5</name>
</gene>
<dbReference type="EMBL" id="KT625492">
    <property type="protein sequence ID" value="AMR74980.1"/>
    <property type="molecule type" value="Genomic_DNA"/>
</dbReference>
<keyword evidence="6" id="KW-0679">Respiratory chain</keyword>
<dbReference type="Pfam" id="PF00361">
    <property type="entry name" value="Proton_antipo_M"/>
    <property type="match status" value="1"/>
</dbReference>
<evidence type="ECO:0000256" key="5">
    <source>
        <dbReference type="ARBA" id="ARBA00022448"/>
    </source>
</evidence>
<feature type="transmembrane region" description="Helical" evidence="17">
    <location>
        <begin position="292"/>
        <end position="314"/>
    </location>
</feature>
<evidence type="ECO:0000256" key="12">
    <source>
        <dbReference type="ARBA" id="ARBA00023027"/>
    </source>
</evidence>
<evidence type="ECO:0000256" key="9">
    <source>
        <dbReference type="ARBA" id="ARBA00022967"/>
    </source>
</evidence>
<dbReference type="Pfam" id="PF00662">
    <property type="entry name" value="Proton_antipo_N"/>
    <property type="match status" value="1"/>
</dbReference>
<evidence type="ECO:0000256" key="2">
    <source>
        <dbReference type="ARBA" id="ARBA00004448"/>
    </source>
</evidence>
<evidence type="ECO:0000256" key="17">
    <source>
        <dbReference type="RuleBase" id="RU003404"/>
    </source>
</evidence>
<comment type="function">
    <text evidence="1">Core subunit of the mitochondrial membrane respiratory chain NADH dehydrogenase (Complex I) that is believed to belong to the minimal assembly required for catalysis. Complex I functions in the transfer of electrons from NADH to the respiratory chain. The immediate electron acceptor for the enzyme is believed to be ubiquinone.</text>
</comment>
<feature type="transmembrane region" description="Helical" evidence="17">
    <location>
        <begin position="213"/>
        <end position="233"/>
    </location>
</feature>
<dbReference type="EC" id="7.1.1.2" evidence="3 17"/>
<comment type="function">
    <text evidence="17">Core subunit of the mitochondrial membrane respiratory chain NADH dehydrogenase (Complex I) which catalyzes electron transfer from NADH through the respiratory chain, using ubiquinone as an electron acceptor. Essential for the catalytic activity and assembly of complex I.</text>
</comment>
<keyword evidence="11 17" id="KW-1133">Transmembrane helix</keyword>